<gene>
    <name evidence="3" type="ORF">UFOVP170_48</name>
    <name evidence="2" type="ORF">UFOVP73_26</name>
</gene>
<accession>A0A6J5KVP9</accession>
<evidence type="ECO:0000313" key="2">
    <source>
        <dbReference type="EMBL" id="CAB4126101.1"/>
    </source>
</evidence>
<dbReference type="EMBL" id="LR798218">
    <property type="protein sequence ID" value="CAB5195108.1"/>
    <property type="molecule type" value="Genomic_DNA"/>
</dbReference>
<reference evidence="2" key="1">
    <citation type="submission" date="2020-04" db="EMBL/GenBank/DDBJ databases">
        <authorList>
            <person name="Chiriac C."/>
            <person name="Salcher M."/>
            <person name="Ghai R."/>
            <person name="Kavagutti S V."/>
        </authorList>
    </citation>
    <scope>NUCLEOTIDE SEQUENCE</scope>
</reference>
<feature type="region of interest" description="Disordered" evidence="1">
    <location>
        <begin position="1"/>
        <end position="22"/>
    </location>
</feature>
<evidence type="ECO:0000313" key="3">
    <source>
        <dbReference type="EMBL" id="CAB5195108.1"/>
    </source>
</evidence>
<organism evidence="2">
    <name type="scientific">uncultured Caudovirales phage</name>
    <dbReference type="NCBI Taxonomy" id="2100421"/>
    <lineage>
        <taxon>Viruses</taxon>
        <taxon>Duplodnaviria</taxon>
        <taxon>Heunggongvirae</taxon>
        <taxon>Uroviricota</taxon>
        <taxon>Caudoviricetes</taxon>
        <taxon>Peduoviridae</taxon>
        <taxon>Maltschvirus</taxon>
        <taxon>Maltschvirus maltsch</taxon>
    </lineage>
</organism>
<evidence type="ECO:0000256" key="1">
    <source>
        <dbReference type="SAM" id="MobiDB-lite"/>
    </source>
</evidence>
<dbReference type="EMBL" id="LR796192">
    <property type="protein sequence ID" value="CAB4126101.1"/>
    <property type="molecule type" value="Genomic_DNA"/>
</dbReference>
<proteinExistence type="predicted"/>
<sequence>MYDCDYGRYNGHPADPRNSPPPEFMLEVAADKAMSMAGHWLSLFEDAKDDLCEVKTWRIRPEDVASQDAATLLVLALTGNSEQAAAARLYLAEAFAEHHTELIEQMVIEGDCE</sequence>
<protein>
    <submittedName>
        <fullName evidence="2">Uncharacterized protein</fullName>
    </submittedName>
</protein>
<name>A0A6J5KVP9_9CAUD</name>